<comment type="caution">
    <text evidence="1">The sequence shown here is derived from an EMBL/GenBank/DDBJ whole genome shotgun (WGS) entry which is preliminary data.</text>
</comment>
<dbReference type="OrthoDB" id="5404651at2759"/>
<reference evidence="1" key="1">
    <citation type="submission" date="2013-08" db="EMBL/GenBank/DDBJ databases">
        <title>Gene expansion shapes genome architecture in the human pathogen Lichtheimia corymbifera: an evolutionary genomics analysis in the ancient terrestrial Mucorales (Mucoromycotina).</title>
        <authorList>
            <person name="Schwartze V.U."/>
            <person name="Winter S."/>
            <person name="Shelest E."/>
            <person name="Marcet-Houben M."/>
            <person name="Horn F."/>
            <person name="Wehner S."/>
            <person name="Hoffmann K."/>
            <person name="Riege K."/>
            <person name="Sammeth M."/>
            <person name="Nowrousian M."/>
            <person name="Valiante V."/>
            <person name="Linde J."/>
            <person name="Jacobsen I.D."/>
            <person name="Marz M."/>
            <person name="Brakhage A.A."/>
            <person name="Gabaldon T."/>
            <person name="Bocker S."/>
            <person name="Voigt K."/>
        </authorList>
    </citation>
    <scope>NUCLEOTIDE SEQUENCE [LARGE SCALE GENOMIC DNA]</scope>
    <source>
        <strain evidence="1">FSU 9682</strain>
    </source>
</reference>
<dbReference type="GO" id="GO:0006368">
    <property type="term" value="P:transcription elongation by RNA polymerase II"/>
    <property type="evidence" value="ECO:0007669"/>
    <property type="project" value="TreeGrafter"/>
</dbReference>
<organism evidence="1 2">
    <name type="scientific">Lichtheimia corymbifera JMRC:FSU:9682</name>
    <dbReference type="NCBI Taxonomy" id="1263082"/>
    <lineage>
        <taxon>Eukaryota</taxon>
        <taxon>Fungi</taxon>
        <taxon>Fungi incertae sedis</taxon>
        <taxon>Mucoromycota</taxon>
        <taxon>Mucoromycotina</taxon>
        <taxon>Mucoromycetes</taxon>
        <taxon>Mucorales</taxon>
        <taxon>Lichtheimiaceae</taxon>
        <taxon>Lichtheimia</taxon>
    </lineage>
</organism>
<sequence length="464" mass="54142">MSLMHTFCNEVLRAHNNQDSEYIQRLFDLQQDDPDHVQLRNTLSQIPGSDWERIVNQCLKDTSNALVNAVVCYFKAVTAVNMPVSQLYDTVEAFYSALVPVFSSSEGVYLMDYIKSFSSQLVALAFLVDKEQRLRGKSRKSNGAARLLSKVFNIMLADRAPFAESKRQGIIHITNLAFKIYTKLDNVRLCQTFISNLRTGGVHVTDYSMAEQVTYRYYMGRFQFYQNNLKKADEHFTFAFRHCPSKMWHNKRLILEFLIPTRMILGRMPSDELLHEYQLADPYIGLKYALIKGDVYSYMGILDQNVEYFTRTFSYLVLRGRGLVLVWRSLLRRAFILTRSSPDDLKMSYKTCYDALRMSSRDANIDLYDVECMLVSLISQGYIRGYLHHQQQRLICSKANPFPMISQVRLYKEHYNDDLMQHHLQTEQPGVPKEILDIIEEDSGYNDEQEEEYGIEQMDDSMMY</sequence>
<keyword evidence="2" id="KW-1185">Reference proteome</keyword>
<dbReference type="InterPro" id="IPR045114">
    <property type="entry name" value="Csn12-like"/>
</dbReference>
<dbReference type="SMART" id="SM00753">
    <property type="entry name" value="PAM"/>
    <property type="match status" value="1"/>
</dbReference>
<dbReference type="GO" id="GO:0070390">
    <property type="term" value="C:transcription export complex 2"/>
    <property type="evidence" value="ECO:0007669"/>
    <property type="project" value="TreeGrafter"/>
</dbReference>
<evidence type="ECO:0000313" key="1">
    <source>
        <dbReference type="EMBL" id="CDH54181.1"/>
    </source>
</evidence>
<dbReference type="InterPro" id="IPR036388">
    <property type="entry name" value="WH-like_DNA-bd_sf"/>
</dbReference>
<dbReference type="GO" id="GO:0000973">
    <property type="term" value="P:post-transcriptional tethering of RNA polymerase II gene DNA at nuclear periphery"/>
    <property type="evidence" value="ECO:0007669"/>
    <property type="project" value="TreeGrafter"/>
</dbReference>
<dbReference type="GO" id="GO:0003723">
    <property type="term" value="F:RNA binding"/>
    <property type="evidence" value="ECO:0007669"/>
    <property type="project" value="InterPro"/>
</dbReference>
<proteinExistence type="predicted"/>
<gene>
    <name evidence="1" type="ORF">LCOR_05449.1</name>
</gene>
<accession>A0A068RYY1</accession>
<dbReference type="GO" id="GO:0016973">
    <property type="term" value="P:poly(A)+ mRNA export from nucleus"/>
    <property type="evidence" value="ECO:0007669"/>
    <property type="project" value="TreeGrafter"/>
</dbReference>
<dbReference type="VEuPathDB" id="FungiDB:LCOR_05449.1"/>
<dbReference type="PANTHER" id="PTHR12732">
    <property type="entry name" value="UNCHARACTERIZED PROTEASOME COMPONENT REGION PCI-CONTAINING"/>
    <property type="match status" value="1"/>
</dbReference>
<protein>
    <submittedName>
        <fullName evidence="1">Pci domain-containing protein 2</fullName>
    </submittedName>
</protein>
<dbReference type="AlphaFoldDB" id="A0A068RYY1"/>
<dbReference type="STRING" id="1263082.A0A068RYY1"/>
<dbReference type="Gene3D" id="1.10.10.10">
    <property type="entry name" value="Winged helix-like DNA-binding domain superfamily/Winged helix DNA-binding domain"/>
    <property type="match status" value="1"/>
</dbReference>
<name>A0A068RYY1_9FUNG</name>
<dbReference type="GO" id="GO:0003690">
    <property type="term" value="F:double-stranded DNA binding"/>
    <property type="evidence" value="ECO:0007669"/>
    <property type="project" value="InterPro"/>
</dbReference>
<evidence type="ECO:0000313" key="2">
    <source>
        <dbReference type="Proteomes" id="UP000027586"/>
    </source>
</evidence>
<dbReference type="PANTHER" id="PTHR12732:SF8">
    <property type="entry name" value="NUCLEAR MRNA EXPORT PROTEIN THP1"/>
    <property type="match status" value="1"/>
</dbReference>
<dbReference type="Proteomes" id="UP000027586">
    <property type="component" value="Unassembled WGS sequence"/>
</dbReference>
<dbReference type="EMBL" id="CBTN010000021">
    <property type="protein sequence ID" value="CDH54181.1"/>
    <property type="molecule type" value="Genomic_DNA"/>
</dbReference>